<dbReference type="KEGG" id="eic:NT01EI_0393"/>
<protein>
    <submittedName>
        <fullName evidence="1">Uncharacterized protein</fullName>
    </submittedName>
</protein>
<reference evidence="1 2" key="2">
    <citation type="journal article" date="2012" name="J. Bacteriol.">
        <title>Genome Sequence of Edwardsiella ictaluri 93-146, a Strain Associated with a Natural Channel Catfish Outbreak of Enteric Septicemia of Catfish.</title>
        <authorList>
            <person name="Williams M.L."/>
            <person name="Gillaspy A.F."/>
            <person name="Dyer D.W."/>
            <person name="Thune R.L."/>
            <person name="Waldbieser G.C."/>
            <person name="Schuster S.C."/>
            <person name="Gipson J."/>
            <person name="Zaitshik J."/>
            <person name="Landry C."/>
            <person name="Banes M.M."/>
            <person name="Lawrence M.L."/>
        </authorList>
    </citation>
    <scope>NUCLEOTIDE SEQUENCE [LARGE SCALE GENOMIC DNA]</scope>
    <source>
        <strain evidence="1 2">93-146</strain>
    </source>
</reference>
<dbReference type="AlphaFoldDB" id="C5BDL8"/>
<organism evidence="1 2">
    <name type="scientific">Edwardsiella ictaluri (strain 93-146)</name>
    <dbReference type="NCBI Taxonomy" id="634503"/>
    <lineage>
        <taxon>Bacteria</taxon>
        <taxon>Pseudomonadati</taxon>
        <taxon>Pseudomonadota</taxon>
        <taxon>Gammaproteobacteria</taxon>
        <taxon>Enterobacterales</taxon>
        <taxon>Hafniaceae</taxon>
        <taxon>Edwardsiella</taxon>
    </lineage>
</organism>
<dbReference type="EMBL" id="CP001600">
    <property type="protein sequence ID" value="ACR67634.1"/>
    <property type="molecule type" value="Genomic_DNA"/>
</dbReference>
<reference evidence="2" key="1">
    <citation type="submission" date="2009-03" db="EMBL/GenBank/DDBJ databases">
        <title>Complete genome sequence of Edwardsiella ictaluri 93-146.</title>
        <authorList>
            <person name="Williams M.L."/>
            <person name="Gillaspy A.F."/>
            <person name="Dyer D.W."/>
            <person name="Thune R.L."/>
            <person name="Waldbieser G.C."/>
            <person name="Schuster S.C."/>
            <person name="Gipson J."/>
            <person name="Zaitshik J."/>
            <person name="Landry C."/>
            <person name="Lawrence M.L."/>
        </authorList>
    </citation>
    <scope>NUCLEOTIDE SEQUENCE [LARGE SCALE GENOMIC DNA]</scope>
    <source>
        <strain evidence="2">93-146</strain>
    </source>
</reference>
<dbReference type="HOGENOM" id="CLU_3343043_0_0_6"/>
<name>C5BDL8_EDWI9</name>
<accession>C5BDL8</accession>
<dbReference type="Proteomes" id="UP000001485">
    <property type="component" value="Chromosome"/>
</dbReference>
<proteinExistence type="predicted"/>
<evidence type="ECO:0000313" key="2">
    <source>
        <dbReference type="Proteomes" id="UP000001485"/>
    </source>
</evidence>
<gene>
    <name evidence="1" type="ordered locus">NT01EI_0393</name>
</gene>
<sequence length="37" mass="4543">MNLKTIYTILKSKQNILKIEYNGRNILKITFYYFFPL</sequence>
<evidence type="ECO:0000313" key="1">
    <source>
        <dbReference type="EMBL" id="ACR67634.1"/>
    </source>
</evidence>